<dbReference type="AlphaFoldDB" id="A0A8T2UHT2"/>
<feature type="region of interest" description="Disordered" evidence="1">
    <location>
        <begin position="1"/>
        <end position="31"/>
    </location>
</feature>
<keyword evidence="3" id="KW-1185">Reference proteome</keyword>
<reference evidence="2" key="1">
    <citation type="submission" date="2021-08" db="EMBL/GenBank/DDBJ databases">
        <title>WGS assembly of Ceratopteris richardii.</title>
        <authorList>
            <person name="Marchant D.B."/>
            <person name="Chen G."/>
            <person name="Jenkins J."/>
            <person name="Shu S."/>
            <person name="Leebens-Mack J."/>
            <person name="Grimwood J."/>
            <person name="Schmutz J."/>
            <person name="Soltis P."/>
            <person name="Soltis D."/>
            <person name="Chen Z.-H."/>
        </authorList>
    </citation>
    <scope>NUCLEOTIDE SEQUENCE</scope>
    <source>
        <strain evidence="2">Whitten #5841</strain>
        <tissue evidence="2">Leaf</tissue>
    </source>
</reference>
<feature type="region of interest" description="Disordered" evidence="1">
    <location>
        <begin position="124"/>
        <end position="191"/>
    </location>
</feature>
<dbReference type="Proteomes" id="UP000825935">
    <property type="component" value="Chromosome 6"/>
</dbReference>
<protein>
    <submittedName>
        <fullName evidence="2">Uncharacterized protein</fullName>
    </submittedName>
</protein>
<dbReference type="EMBL" id="CM035411">
    <property type="protein sequence ID" value="KAH7435042.1"/>
    <property type="molecule type" value="Genomic_DNA"/>
</dbReference>
<gene>
    <name evidence="2" type="ORF">KP509_06G046600</name>
</gene>
<accession>A0A8T2UHT2</accession>
<feature type="compositionally biased region" description="Basic and acidic residues" evidence="1">
    <location>
        <begin position="84"/>
        <end position="106"/>
    </location>
</feature>
<comment type="caution">
    <text evidence="2">The sequence shown here is derived from an EMBL/GenBank/DDBJ whole genome shotgun (WGS) entry which is preliminary data.</text>
</comment>
<evidence type="ECO:0000313" key="3">
    <source>
        <dbReference type="Proteomes" id="UP000825935"/>
    </source>
</evidence>
<organism evidence="2 3">
    <name type="scientific">Ceratopteris richardii</name>
    <name type="common">Triangle waterfern</name>
    <dbReference type="NCBI Taxonomy" id="49495"/>
    <lineage>
        <taxon>Eukaryota</taxon>
        <taxon>Viridiplantae</taxon>
        <taxon>Streptophyta</taxon>
        <taxon>Embryophyta</taxon>
        <taxon>Tracheophyta</taxon>
        <taxon>Polypodiopsida</taxon>
        <taxon>Polypodiidae</taxon>
        <taxon>Polypodiales</taxon>
        <taxon>Pteridineae</taxon>
        <taxon>Pteridaceae</taxon>
        <taxon>Parkerioideae</taxon>
        <taxon>Ceratopteris</taxon>
    </lineage>
</organism>
<feature type="compositionally biased region" description="Basic residues" evidence="1">
    <location>
        <begin position="173"/>
        <end position="188"/>
    </location>
</feature>
<feature type="compositionally biased region" description="Polar residues" evidence="1">
    <location>
        <begin position="145"/>
        <end position="170"/>
    </location>
</feature>
<evidence type="ECO:0000256" key="1">
    <source>
        <dbReference type="SAM" id="MobiDB-lite"/>
    </source>
</evidence>
<sequence>MNSCSPSPDLVGFSPGNQERGQSTYWRRGNSRSKKKILMEKAAFTDDESLLSFDPSEWICFSPSALSLISDDLPPLSASNAAEAAKKKDEESERNDSKGAHIEDNGRPMISNLDRRTCLSTICTNRGTDGQGGIAKPRGKENKQTSDTPRQTPLPSAKNSQHIMAKNVSTIRFGRRATSPRRGQKLRKSSSDVFKVESSSIHCTNRSQSFISSSSKRIAPSSSESSSISLPLSIPLPSSLTSTSSLSLSSSSSSCISSSMATSVVTPSTSSPAIGSSSPPKSLALLLSITSKPSSPSFSLRPSSSVSSSIIPLGAFLSRSVGSLTTSSSMSSSSLASSSVRSGKISMQPSVIPTSCGSIGCSFLGHFSKLKVSFCSGSRRSYYVPLTPGNAVREDNCPSSRFCPVKPYQVNSKMAPSCVSDYVSATSDKSLRRQRKHPIMPNHQYSRRLMPMNINRLAEPSAKTMRSPSNLMNSMQKHGADNGGISYSMSKEPGFESIPASAKLSLSYGRYRNLKYHRCPQRSTSRNIGRLAEPSAMCSPSNLMKKPGRTMPMYARGDRRYMIHPDVRVVPIFNIVSRCIRPTSRRASYTI</sequence>
<proteinExistence type="predicted"/>
<evidence type="ECO:0000313" key="2">
    <source>
        <dbReference type="EMBL" id="KAH7435042.1"/>
    </source>
</evidence>
<feature type="region of interest" description="Disordered" evidence="1">
    <location>
        <begin position="79"/>
        <end position="111"/>
    </location>
</feature>
<name>A0A8T2UHT2_CERRI</name>
<feature type="compositionally biased region" description="Polar residues" evidence="1">
    <location>
        <begin position="15"/>
        <end position="25"/>
    </location>
</feature>